<comment type="caution">
    <text evidence="1">The sequence shown here is derived from an EMBL/GenBank/DDBJ whole genome shotgun (WGS) entry which is preliminary data.</text>
</comment>
<feature type="non-terminal residue" evidence="1">
    <location>
        <position position="1"/>
    </location>
</feature>
<dbReference type="InterPro" id="IPR013785">
    <property type="entry name" value="Aldolase_TIM"/>
</dbReference>
<reference evidence="1 2" key="1">
    <citation type="submission" date="2019-03" db="EMBL/GenBank/DDBJ databases">
        <title>Metabolic potential of uncultured bacteria and archaea associated with petroleum seepage in deep-sea sediments.</title>
        <authorList>
            <person name="Dong X."/>
            <person name="Hubert C."/>
        </authorList>
    </citation>
    <scope>NUCLEOTIDE SEQUENCE [LARGE SCALE GENOMIC DNA]</scope>
    <source>
        <strain evidence="1">E44_bin7</strain>
    </source>
</reference>
<sequence>VLNYLMNSFEEKSMSGKEIRMGKLFSRGKAVIVAVDHGGFMGSIKGIEDLPKNINLYKKADAILLNLNMARHCGRFFASYDSPLCVVRVNWGSHYYENFKEGYGKRMTTVRQAVAFGADMVIVSLRIGGKEEASADNISLLGEIFEESESLGIPLIAEFIFVEAVGRFKGDRRIVEVGVRMCAEIGCDLIKTMYIEGFSDLVKSVPVPVLALGGAKMKTDLDALRHAKRTVQEGASGVIYGRNVFQAENPEKFLDALIKVVKEGREPEEMI</sequence>
<accession>A0A523RQW8</accession>
<dbReference type="Pfam" id="PF01791">
    <property type="entry name" value="DeoC"/>
    <property type="match status" value="1"/>
</dbReference>
<evidence type="ECO:0000313" key="1">
    <source>
        <dbReference type="EMBL" id="TET08144.1"/>
    </source>
</evidence>
<evidence type="ECO:0008006" key="3">
    <source>
        <dbReference type="Google" id="ProtNLM"/>
    </source>
</evidence>
<evidence type="ECO:0000313" key="2">
    <source>
        <dbReference type="Proteomes" id="UP000316360"/>
    </source>
</evidence>
<dbReference type="Gene3D" id="3.20.20.70">
    <property type="entry name" value="Aldolase class I"/>
    <property type="match status" value="1"/>
</dbReference>
<dbReference type="InterPro" id="IPR002915">
    <property type="entry name" value="DeoC/FbaB/LacD_aldolase"/>
</dbReference>
<name>A0A523RQW8_UNCAE</name>
<dbReference type="SMART" id="SM01133">
    <property type="entry name" value="DeoC"/>
    <property type="match status" value="1"/>
</dbReference>
<dbReference type="InterPro" id="IPR050456">
    <property type="entry name" value="DeoC/FbaB_aldolase"/>
</dbReference>
<dbReference type="InterPro" id="IPR041720">
    <property type="entry name" value="FbaB-like"/>
</dbReference>
<dbReference type="PANTHER" id="PTHR47916">
    <property type="entry name" value="FRUCTOSE-BISPHOSPHATE ALDOLASE CLASS 1"/>
    <property type="match status" value="1"/>
</dbReference>
<dbReference type="Proteomes" id="UP000316360">
    <property type="component" value="Unassembled WGS sequence"/>
</dbReference>
<dbReference type="GO" id="GO:0004332">
    <property type="term" value="F:fructose-bisphosphate aldolase activity"/>
    <property type="evidence" value="ECO:0007669"/>
    <property type="project" value="InterPro"/>
</dbReference>
<organism evidence="1 2">
    <name type="scientific">Aerophobetes bacterium</name>
    <dbReference type="NCBI Taxonomy" id="2030807"/>
    <lineage>
        <taxon>Bacteria</taxon>
        <taxon>Candidatus Aerophobota</taxon>
    </lineage>
</organism>
<dbReference type="SUPFAM" id="SSF51569">
    <property type="entry name" value="Aldolase"/>
    <property type="match status" value="1"/>
</dbReference>
<dbReference type="EMBL" id="SOKJ01000377">
    <property type="protein sequence ID" value="TET08144.1"/>
    <property type="molecule type" value="Genomic_DNA"/>
</dbReference>
<dbReference type="PIRSF" id="PIRSF038992">
    <property type="entry name" value="Aldolase_Ia"/>
    <property type="match status" value="1"/>
</dbReference>
<protein>
    <recommendedName>
        <fullName evidence="3">Fructose-bisphosphate aldolase</fullName>
    </recommendedName>
</protein>
<gene>
    <name evidence="1" type="ORF">E3J84_06530</name>
</gene>
<dbReference type="PANTHER" id="PTHR47916:SF1">
    <property type="entry name" value="3-HYDROXY-5-PHOSPHONOOXYPENTANE-2,4-DIONE THIOLASE"/>
    <property type="match status" value="1"/>
</dbReference>
<proteinExistence type="predicted"/>
<dbReference type="AlphaFoldDB" id="A0A523RQW8"/>